<feature type="compositionally biased region" description="Basic and acidic residues" evidence="1">
    <location>
        <begin position="1"/>
        <end position="19"/>
    </location>
</feature>
<feature type="region of interest" description="Disordered" evidence="1">
    <location>
        <begin position="1"/>
        <end position="139"/>
    </location>
</feature>
<name>A0ABZ0HU47_9HYPH</name>
<keyword evidence="4" id="KW-1185">Reference proteome</keyword>
<feature type="region of interest" description="Disordered" evidence="1">
    <location>
        <begin position="220"/>
        <end position="305"/>
    </location>
</feature>
<dbReference type="Proteomes" id="UP001626536">
    <property type="component" value="Chromosome"/>
</dbReference>
<dbReference type="Pfam" id="PF13699">
    <property type="entry name" value="eCIS_core"/>
    <property type="match status" value="1"/>
</dbReference>
<dbReference type="RefSeq" id="WP_407339901.1">
    <property type="nucleotide sequence ID" value="NZ_CP136862.1"/>
</dbReference>
<gene>
    <name evidence="3" type="ORF">RZS28_03880</name>
</gene>
<reference evidence="3 4" key="1">
    <citation type="submission" date="2023-10" db="EMBL/GenBank/DDBJ databases">
        <title>Novel methanotroph of the genus Methylocapsa from a subarctic wetland.</title>
        <authorList>
            <person name="Belova S.E."/>
            <person name="Oshkin I.Y."/>
            <person name="Miroshnikov K."/>
            <person name="Dedysh S.N."/>
        </authorList>
    </citation>
    <scope>NUCLEOTIDE SEQUENCE [LARGE SCALE GENOMIC DNA]</scope>
    <source>
        <strain evidence="3 4">RX1</strain>
    </source>
</reference>
<organism evidence="3 4">
    <name type="scientific">Methylocapsa polymorpha</name>
    <dbReference type="NCBI Taxonomy" id="3080828"/>
    <lineage>
        <taxon>Bacteria</taxon>
        <taxon>Pseudomonadati</taxon>
        <taxon>Pseudomonadota</taxon>
        <taxon>Alphaproteobacteria</taxon>
        <taxon>Hyphomicrobiales</taxon>
        <taxon>Beijerinckiaceae</taxon>
        <taxon>Methylocapsa</taxon>
    </lineage>
</organism>
<feature type="compositionally biased region" description="Basic residues" evidence="1">
    <location>
        <begin position="296"/>
        <end position="305"/>
    </location>
</feature>
<dbReference type="InterPro" id="IPR025295">
    <property type="entry name" value="eCIS_core_dom"/>
</dbReference>
<evidence type="ECO:0000256" key="1">
    <source>
        <dbReference type="SAM" id="MobiDB-lite"/>
    </source>
</evidence>
<feature type="compositionally biased region" description="Basic and acidic residues" evidence="1">
    <location>
        <begin position="270"/>
        <end position="282"/>
    </location>
</feature>
<evidence type="ECO:0000313" key="3">
    <source>
        <dbReference type="EMBL" id="WOJ90445.1"/>
    </source>
</evidence>
<accession>A0ABZ0HU47</accession>
<feature type="domain" description="eCIS core" evidence="2">
    <location>
        <begin position="135"/>
        <end position="205"/>
    </location>
</feature>
<sequence>MFREARPVGEARSDERRLDQNPVGANPCGESEAGERSGAPTSGIPATRGWLPPVADSPRLRIGRANDPSETEADAAAEQALSEPAKDAAPSLGAGQGRGFSRPGRRLGAARRRPGWTGAANRRRRRRGPRPHPRAARFFEPRFGHDFAAVRVHAGPSAAKAAKDADAQAFALGDDIFFGAGEYRSESEAGRRLLAHELAHTIQARPNVVARRALPLANDLPDASADAGPAQPGADDAANALASAPEGDESVARDRLNALDPLTQSQALARMRERLPAGEADKASGFAHTEGEEPKRRPHSRPPLR</sequence>
<feature type="compositionally biased region" description="Basic residues" evidence="1">
    <location>
        <begin position="121"/>
        <end position="135"/>
    </location>
</feature>
<evidence type="ECO:0000313" key="4">
    <source>
        <dbReference type="Proteomes" id="UP001626536"/>
    </source>
</evidence>
<feature type="compositionally biased region" description="Low complexity" evidence="1">
    <location>
        <begin position="221"/>
        <end position="245"/>
    </location>
</feature>
<feature type="compositionally biased region" description="Basic residues" evidence="1">
    <location>
        <begin position="103"/>
        <end position="114"/>
    </location>
</feature>
<protein>
    <submittedName>
        <fullName evidence="3">DUF4157 domain-containing protein</fullName>
    </submittedName>
</protein>
<proteinExistence type="predicted"/>
<evidence type="ECO:0000259" key="2">
    <source>
        <dbReference type="Pfam" id="PF13699"/>
    </source>
</evidence>
<dbReference type="EMBL" id="CP136862">
    <property type="protein sequence ID" value="WOJ90445.1"/>
    <property type="molecule type" value="Genomic_DNA"/>
</dbReference>